<dbReference type="InterPro" id="IPR006158">
    <property type="entry name" value="Cobalamin-bd"/>
</dbReference>
<dbReference type="PANTHER" id="PTHR43409:SF7">
    <property type="entry name" value="BLL1977 PROTEIN"/>
    <property type="match status" value="1"/>
</dbReference>
<evidence type="ECO:0000256" key="5">
    <source>
        <dbReference type="ARBA" id="ARBA00022723"/>
    </source>
</evidence>
<dbReference type="InterPro" id="IPR001173">
    <property type="entry name" value="Glyco_trans_2-like"/>
</dbReference>
<dbReference type="PANTHER" id="PTHR43409">
    <property type="entry name" value="ANAEROBIC MAGNESIUM-PROTOPORPHYRIN IX MONOMETHYL ESTER CYCLASE-RELATED"/>
    <property type="match status" value="1"/>
</dbReference>
<keyword evidence="5" id="KW-0479">Metal-binding</keyword>
<keyword evidence="3 9" id="KW-0808">Transferase</keyword>
<dbReference type="SFLD" id="SFLDG01082">
    <property type="entry name" value="B12-binding_domain_containing"/>
    <property type="match status" value="1"/>
</dbReference>
<dbReference type="GO" id="GO:0046872">
    <property type="term" value="F:metal ion binding"/>
    <property type="evidence" value="ECO:0007669"/>
    <property type="project" value="UniProtKB-KW"/>
</dbReference>
<dbReference type="InterPro" id="IPR029044">
    <property type="entry name" value="Nucleotide-diphossugar_trans"/>
</dbReference>
<comment type="cofactor">
    <cofactor evidence="1">
        <name>[4Fe-4S] cluster</name>
        <dbReference type="ChEBI" id="CHEBI:49883"/>
    </cofactor>
</comment>
<dbReference type="CDD" id="cd00761">
    <property type="entry name" value="Glyco_tranf_GTA_type"/>
    <property type="match status" value="1"/>
</dbReference>
<dbReference type="CDD" id="cd01335">
    <property type="entry name" value="Radical_SAM"/>
    <property type="match status" value="1"/>
</dbReference>
<evidence type="ECO:0000256" key="2">
    <source>
        <dbReference type="ARBA" id="ARBA00022603"/>
    </source>
</evidence>
<dbReference type="GO" id="GO:0005829">
    <property type="term" value="C:cytosol"/>
    <property type="evidence" value="ECO:0007669"/>
    <property type="project" value="TreeGrafter"/>
</dbReference>
<evidence type="ECO:0000313" key="9">
    <source>
        <dbReference type="EMBL" id="QJA66452.1"/>
    </source>
</evidence>
<dbReference type="Pfam" id="PF02310">
    <property type="entry name" value="B12-binding"/>
    <property type="match status" value="1"/>
</dbReference>
<dbReference type="InterPro" id="IPR058240">
    <property type="entry name" value="rSAM_sf"/>
</dbReference>
<dbReference type="SFLD" id="SFLDS00029">
    <property type="entry name" value="Radical_SAM"/>
    <property type="match status" value="1"/>
</dbReference>
<dbReference type="Gene3D" id="3.40.50.280">
    <property type="entry name" value="Cobalamin-binding domain"/>
    <property type="match status" value="1"/>
</dbReference>
<dbReference type="InterPro" id="IPR051198">
    <property type="entry name" value="BchE-like"/>
</dbReference>
<organism evidence="9">
    <name type="scientific">viral metagenome</name>
    <dbReference type="NCBI Taxonomy" id="1070528"/>
    <lineage>
        <taxon>unclassified sequences</taxon>
        <taxon>metagenomes</taxon>
        <taxon>organismal metagenomes</taxon>
    </lineage>
</organism>
<evidence type="ECO:0000256" key="4">
    <source>
        <dbReference type="ARBA" id="ARBA00022691"/>
    </source>
</evidence>
<dbReference type="Gene3D" id="3.80.30.20">
    <property type="entry name" value="tm_1862 like domain"/>
    <property type="match status" value="1"/>
</dbReference>
<proteinExistence type="predicted"/>
<gene>
    <name evidence="9" type="ORF">MM415B00347_0020</name>
</gene>
<dbReference type="SUPFAM" id="SSF102114">
    <property type="entry name" value="Radical SAM enzymes"/>
    <property type="match status" value="1"/>
</dbReference>
<evidence type="ECO:0000256" key="7">
    <source>
        <dbReference type="ARBA" id="ARBA00023014"/>
    </source>
</evidence>
<evidence type="ECO:0000256" key="3">
    <source>
        <dbReference type="ARBA" id="ARBA00022679"/>
    </source>
</evidence>
<keyword evidence="4" id="KW-0949">S-adenosyl-L-methionine</keyword>
<dbReference type="SUPFAM" id="SSF53448">
    <property type="entry name" value="Nucleotide-diphospho-sugar transferases"/>
    <property type="match status" value="2"/>
</dbReference>
<dbReference type="GO" id="GO:0031419">
    <property type="term" value="F:cobalamin binding"/>
    <property type="evidence" value="ECO:0007669"/>
    <property type="project" value="InterPro"/>
</dbReference>
<dbReference type="EMBL" id="MT141555">
    <property type="protein sequence ID" value="QJA66452.1"/>
    <property type="molecule type" value="Genomic_DNA"/>
</dbReference>
<dbReference type="InterPro" id="IPR006638">
    <property type="entry name" value="Elp3/MiaA/NifB-like_rSAM"/>
</dbReference>
<evidence type="ECO:0000256" key="6">
    <source>
        <dbReference type="ARBA" id="ARBA00023004"/>
    </source>
</evidence>
<dbReference type="InterPro" id="IPR023404">
    <property type="entry name" value="rSAM_horseshoe"/>
</dbReference>
<dbReference type="PROSITE" id="PS51918">
    <property type="entry name" value="RADICAL_SAM"/>
    <property type="match status" value="1"/>
</dbReference>
<dbReference type="SMART" id="SM00729">
    <property type="entry name" value="Elp3"/>
    <property type="match status" value="1"/>
</dbReference>
<accession>A0A6M3JBK5</accession>
<protein>
    <submittedName>
        <fullName evidence="9">Putative glycosyltransferase</fullName>
    </submittedName>
</protein>
<keyword evidence="6" id="KW-0408">Iron</keyword>
<evidence type="ECO:0000259" key="8">
    <source>
        <dbReference type="PROSITE" id="PS51918"/>
    </source>
</evidence>
<dbReference type="AlphaFoldDB" id="A0A6M3JBK5"/>
<reference evidence="9" key="1">
    <citation type="submission" date="2020-03" db="EMBL/GenBank/DDBJ databases">
        <title>The deep terrestrial virosphere.</title>
        <authorList>
            <person name="Holmfeldt K."/>
            <person name="Nilsson E."/>
            <person name="Simone D."/>
            <person name="Lopez-Fernandez M."/>
            <person name="Wu X."/>
            <person name="de Brujin I."/>
            <person name="Lundin D."/>
            <person name="Andersson A."/>
            <person name="Bertilsson S."/>
            <person name="Dopson M."/>
        </authorList>
    </citation>
    <scope>NUCLEOTIDE SEQUENCE</scope>
    <source>
        <strain evidence="9">MM415B00347</strain>
    </source>
</reference>
<sequence>MKTLIVALYHYNGQGLDSWIDHGAGMTYTAAKLADCNVSFLDMKSLNNDSELEESLKGYDLISFGLKSSYYSLGMKVIKFAKAQGSKVMVGGYHATAAPNELLENSDIDYIFHGESELTFPKFLKDPELFSREIFGEKPQNLDDLPIMDRSMYREPLENCLNWWHGGVYSKMTTVMAARGCPYKCAFCQPLENNHFGKKLRRRSVDSLIFELRQLKDLYNPECLMIHDDTFLIQPKWIEEFIEKYPEIGLPFWASARSDGICEHSDLVKRLVKVGWELVSVGFESGSQRILDKLKKGTTVEQNLESAKIIKSTGAKIYANYITAIPWETKWDIQATAKMADTIAAEMPSWAYFTPYPGCELGEELINRGWSLLNRETYDRCPSGIKVKHVDYDYVTKVRKGFREEVHQEFCDIIIPTYNNEKFTIDCLNSIKEHTAVGSYRVIWIDNNSEQASRAKVKEVIADIENISIKLKTNEGFVGAINAGLEVSNAPNVCLLNNDTVVSAEWLRKLTFALHASSDMGIVGAMTDYGKGVGMDSHHSLSLHSSLLPPNAKTWSLDKINKELETGFSGRTYSVQFVAFLCAVIKREVIDKVGHLDPNYAMGMWDDLDYNRLVQYAGYRTELCLDTCIKHYGRSTFTLLELKENLNIGKLLQTNRQYLDRKWRKINASRELKVDLGMNRVFIISRAIYNTMGTQKGIGILSEDRLAIMQRYFVNSLKNQTDQDFILYLIVGGYENETTKRIEALDWGNITVQYIYTDGNLDEWKNAVRQSRNWGQEKDIGCPEDIVRKCGHPQANIMARLDTDDWVAPGWIAHMKYLAKTTPVSHFLINYQIIGQWTDGRLYNFNAAHTKARTSPFIVLVQKTDPRISPYEDLHLRMGSKFSLVHTIPPGYAFMVVHGENRSNRFYKNDTYIGGTDLVGSGPKVIPIKSIEKSQVYIDNTISGTDWRARIARVKVR</sequence>
<dbReference type="GO" id="GO:0051539">
    <property type="term" value="F:4 iron, 4 sulfur cluster binding"/>
    <property type="evidence" value="ECO:0007669"/>
    <property type="project" value="UniProtKB-KW"/>
</dbReference>
<keyword evidence="2" id="KW-0489">Methyltransferase</keyword>
<dbReference type="Pfam" id="PF00535">
    <property type="entry name" value="Glycos_transf_2"/>
    <property type="match status" value="1"/>
</dbReference>
<dbReference type="Gene3D" id="3.90.550.10">
    <property type="entry name" value="Spore Coat Polysaccharide Biosynthesis Protein SpsA, Chain A"/>
    <property type="match status" value="1"/>
</dbReference>
<keyword evidence="7" id="KW-0411">Iron-sulfur</keyword>
<dbReference type="GO" id="GO:0016740">
    <property type="term" value="F:transferase activity"/>
    <property type="evidence" value="ECO:0007669"/>
    <property type="project" value="UniProtKB-KW"/>
</dbReference>
<dbReference type="SFLD" id="SFLDG01123">
    <property type="entry name" value="methyltransferase_(Class_B)"/>
    <property type="match status" value="1"/>
</dbReference>
<dbReference type="InterPro" id="IPR007197">
    <property type="entry name" value="rSAM"/>
</dbReference>
<feature type="domain" description="Radical SAM core" evidence="8">
    <location>
        <begin position="167"/>
        <end position="391"/>
    </location>
</feature>
<evidence type="ECO:0000256" key="1">
    <source>
        <dbReference type="ARBA" id="ARBA00001966"/>
    </source>
</evidence>
<name>A0A6M3JBK5_9ZZZZ</name>
<dbReference type="InterPro" id="IPR034466">
    <property type="entry name" value="Methyltransferase_Class_B"/>
</dbReference>
<dbReference type="Pfam" id="PF04055">
    <property type="entry name" value="Radical_SAM"/>
    <property type="match status" value="1"/>
</dbReference>